<comment type="caution">
    <text evidence="2">The sequence shown here is derived from an EMBL/GenBank/DDBJ whole genome shotgun (WGS) entry which is preliminary data.</text>
</comment>
<dbReference type="SUPFAM" id="SSF47598">
    <property type="entry name" value="Ribbon-helix-helix"/>
    <property type="match status" value="1"/>
</dbReference>
<dbReference type="OrthoDB" id="598413at2"/>
<dbReference type="InterPro" id="IPR008651">
    <property type="entry name" value="Uncharacterised_HicB"/>
</dbReference>
<protein>
    <submittedName>
        <fullName evidence="2">HicB family protein</fullName>
    </submittedName>
</protein>
<name>A0A554W792_9BURK</name>
<dbReference type="AlphaFoldDB" id="A0A554W792"/>
<dbReference type="Proteomes" id="UP000315736">
    <property type="component" value="Unassembled WGS sequence"/>
</dbReference>
<sequence length="90" mass="9690">MTALTVRLPTSLHQRIRELAARDGISVNQFIASAAAEKLASVLTVDYLRREASGATRTAFERYLQAVPDAEPALDTDRLPAPTAGSDPQP</sequence>
<dbReference type="InterPro" id="IPR010985">
    <property type="entry name" value="Ribbon_hlx_hlx"/>
</dbReference>
<gene>
    <name evidence="2" type="ORF">Talka_01532</name>
</gene>
<dbReference type="InterPro" id="IPR013321">
    <property type="entry name" value="Arc_rbn_hlx_hlx"/>
</dbReference>
<dbReference type="EMBL" id="VJNB01000007">
    <property type="protein sequence ID" value="TSE19443.1"/>
    <property type="molecule type" value="Genomic_DNA"/>
</dbReference>
<reference evidence="2 3" key="1">
    <citation type="submission" date="2019-07" db="EMBL/GenBank/DDBJ databases">
        <title>Tepidimonas alkaliphilus YIM 72238 draft genome.</title>
        <authorList>
            <person name="Da Costa M.S."/>
            <person name="Froufe H.J.C."/>
            <person name="Egas C."/>
            <person name="Albuquerque L."/>
        </authorList>
    </citation>
    <scope>NUCLEOTIDE SEQUENCE [LARGE SCALE GENOMIC DNA]</scope>
    <source>
        <strain evidence="2 3">YIM 72238</strain>
    </source>
</reference>
<keyword evidence="3" id="KW-1185">Reference proteome</keyword>
<evidence type="ECO:0000256" key="1">
    <source>
        <dbReference type="SAM" id="MobiDB-lite"/>
    </source>
</evidence>
<dbReference type="RefSeq" id="WP_143890545.1">
    <property type="nucleotide sequence ID" value="NZ_VJNB01000007.1"/>
</dbReference>
<evidence type="ECO:0000313" key="3">
    <source>
        <dbReference type="Proteomes" id="UP000315736"/>
    </source>
</evidence>
<dbReference type="Pfam" id="PF05534">
    <property type="entry name" value="HicB"/>
    <property type="match status" value="1"/>
</dbReference>
<dbReference type="GO" id="GO:0006355">
    <property type="term" value="P:regulation of DNA-templated transcription"/>
    <property type="evidence" value="ECO:0007669"/>
    <property type="project" value="InterPro"/>
</dbReference>
<evidence type="ECO:0000313" key="2">
    <source>
        <dbReference type="EMBL" id="TSE19443.1"/>
    </source>
</evidence>
<organism evidence="2 3">
    <name type="scientific">Tepidimonas alkaliphilus</name>
    <dbReference type="NCBI Taxonomy" id="2588942"/>
    <lineage>
        <taxon>Bacteria</taxon>
        <taxon>Pseudomonadati</taxon>
        <taxon>Pseudomonadota</taxon>
        <taxon>Betaproteobacteria</taxon>
        <taxon>Burkholderiales</taxon>
        <taxon>Tepidimonas</taxon>
    </lineage>
</organism>
<accession>A0A554W792</accession>
<feature type="region of interest" description="Disordered" evidence="1">
    <location>
        <begin position="69"/>
        <end position="90"/>
    </location>
</feature>
<dbReference type="Gene3D" id="1.10.1220.10">
    <property type="entry name" value="Met repressor-like"/>
    <property type="match status" value="1"/>
</dbReference>
<proteinExistence type="predicted"/>